<comment type="caution">
    <text evidence="3">The sequence shown here is derived from an EMBL/GenBank/DDBJ whole genome shotgun (WGS) entry which is preliminary data.</text>
</comment>
<dbReference type="InterPro" id="IPR017938">
    <property type="entry name" value="Riboflavin_synthase-like_b-brl"/>
</dbReference>
<gene>
    <name evidence="3" type="ORF">QLQ15_04175</name>
</gene>
<feature type="domain" description="2Fe-2S ferredoxin-type" evidence="1">
    <location>
        <begin position="283"/>
        <end position="365"/>
    </location>
</feature>
<accession>A0ABT6XD81</accession>
<dbReference type="Gene3D" id="2.40.30.10">
    <property type="entry name" value="Translation factors"/>
    <property type="match status" value="1"/>
</dbReference>
<reference evidence="3 4" key="1">
    <citation type="submission" date="2023-05" db="EMBL/GenBank/DDBJ databases">
        <title>Lysobacter sp. strain LF1 Genome sequencing and assembly.</title>
        <authorList>
            <person name="Jung Y."/>
        </authorList>
    </citation>
    <scope>NUCLEOTIDE SEQUENCE [LARGE SCALE GENOMIC DNA]</scope>
    <source>
        <strain evidence="3 4">LF1</strain>
    </source>
</reference>
<evidence type="ECO:0000259" key="1">
    <source>
        <dbReference type="PROSITE" id="PS51085"/>
    </source>
</evidence>
<keyword evidence="4" id="KW-1185">Reference proteome</keyword>
<dbReference type="Gene3D" id="3.10.20.30">
    <property type="match status" value="1"/>
</dbReference>
<dbReference type="Proteomes" id="UP001321580">
    <property type="component" value="Unassembled WGS sequence"/>
</dbReference>
<dbReference type="PRINTS" id="PR00410">
    <property type="entry name" value="PHEHYDRXLASE"/>
</dbReference>
<dbReference type="InterPro" id="IPR008333">
    <property type="entry name" value="Cbr1-like_FAD-bd_dom"/>
</dbReference>
<dbReference type="Pfam" id="PF00111">
    <property type="entry name" value="Fer2"/>
    <property type="match status" value="1"/>
</dbReference>
<dbReference type="InterPro" id="IPR039261">
    <property type="entry name" value="FNR_nucleotide-bd"/>
</dbReference>
<dbReference type="InterPro" id="IPR001433">
    <property type="entry name" value="OxRdtase_FAD/NAD-bd"/>
</dbReference>
<proteinExistence type="predicted"/>
<dbReference type="CDD" id="cd00207">
    <property type="entry name" value="fer2"/>
    <property type="match status" value="1"/>
</dbReference>
<dbReference type="Pfam" id="PF00175">
    <property type="entry name" value="NAD_binding_1"/>
    <property type="match status" value="1"/>
</dbReference>
<evidence type="ECO:0000313" key="3">
    <source>
        <dbReference type="EMBL" id="MDI9238104.1"/>
    </source>
</evidence>
<dbReference type="InterPro" id="IPR036010">
    <property type="entry name" value="2Fe-2S_ferredoxin-like_sf"/>
</dbReference>
<dbReference type="InterPro" id="IPR012675">
    <property type="entry name" value="Beta-grasp_dom_sf"/>
</dbReference>
<dbReference type="Gene3D" id="3.40.50.80">
    <property type="entry name" value="Nucleotide-binding domain of ferredoxin-NADP reductase (FNR) module"/>
    <property type="match status" value="1"/>
</dbReference>
<dbReference type="RefSeq" id="WP_283211588.1">
    <property type="nucleotide sequence ID" value="NZ_JASGBI010000001.1"/>
</dbReference>
<dbReference type="SUPFAM" id="SSF63380">
    <property type="entry name" value="Riboflavin synthase domain-like"/>
    <property type="match status" value="1"/>
</dbReference>
<protein>
    <submittedName>
        <fullName evidence="3">Ferredoxin reductase</fullName>
    </submittedName>
</protein>
<feature type="domain" description="FAD-binding FR-type" evidence="2">
    <location>
        <begin position="40"/>
        <end position="142"/>
    </location>
</feature>
<evidence type="ECO:0000259" key="2">
    <source>
        <dbReference type="PROSITE" id="PS51384"/>
    </source>
</evidence>
<dbReference type="CDD" id="cd06216">
    <property type="entry name" value="FNR_iron_sulfur_binding_2"/>
    <property type="match status" value="1"/>
</dbReference>
<dbReference type="PROSITE" id="PS51085">
    <property type="entry name" value="2FE2S_FER_2"/>
    <property type="match status" value="1"/>
</dbReference>
<dbReference type="SUPFAM" id="SSF54292">
    <property type="entry name" value="2Fe-2S ferredoxin-like"/>
    <property type="match status" value="1"/>
</dbReference>
<dbReference type="PROSITE" id="PS51384">
    <property type="entry name" value="FAD_FR"/>
    <property type="match status" value="1"/>
</dbReference>
<sequence length="365" mass="39378">MNAVVRPSSRPRGLKRLIHACVSPDVFDFWAGRFDRTWTWDRPLARVIERRIESRDAVTLVLRPNRHWHGFRAGQHVNVSAEIDGAAVTRSYSLSDAPRADGRIAITVKRIEGGRLSAHLFDRACVGDVLSIGPAFGEMTVPADDSDARLLLAAGSGITPLVALVREHAARGMPTPLTLMYWARTRDELCFADELLALSDAHPNFSVHCILTREAGEDGVREGRIDAAQIASRVPDVARRRVYACGPGGFVEAARALLQAQALGFSAEAFTPPASRIDESGEAIITLQRSGRTLTVPRGQSLLTALESQGVKPASGCRMGICNTCACGKQSGTTHHLHTGDVQHEPVSALRLCVSAASSDLVLDL</sequence>
<dbReference type="PANTHER" id="PTHR47354">
    <property type="entry name" value="NADH OXIDOREDUCTASE HCR"/>
    <property type="match status" value="1"/>
</dbReference>
<dbReference type="InterPro" id="IPR001041">
    <property type="entry name" value="2Fe-2S_ferredoxin-type"/>
</dbReference>
<dbReference type="Pfam" id="PF00970">
    <property type="entry name" value="FAD_binding_6"/>
    <property type="match status" value="1"/>
</dbReference>
<dbReference type="SUPFAM" id="SSF52343">
    <property type="entry name" value="Ferredoxin reductase-like, C-terminal NADP-linked domain"/>
    <property type="match status" value="1"/>
</dbReference>
<dbReference type="PANTHER" id="PTHR47354:SF3">
    <property type="entry name" value="OXIDOREDUCTASE-RELATED"/>
    <property type="match status" value="1"/>
</dbReference>
<dbReference type="EMBL" id="JASGBI010000001">
    <property type="protein sequence ID" value="MDI9238104.1"/>
    <property type="molecule type" value="Genomic_DNA"/>
</dbReference>
<dbReference type="InterPro" id="IPR050415">
    <property type="entry name" value="MRET"/>
</dbReference>
<dbReference type="InterPro" id="IPR017927">
    <property type="entry name" value="FAD-bd_FR_type"/>
</dbReference>
<organism evidence="3 4">
    <name type="scientific">Lysobacter stagni</name>
    <dbReference type="NCBI Taxonomy" id="3045172"/>
    <lineage>
        <taxon>Bacteria</taxon>
        <taxon>Pseudomonadati</taxon>
        <taxon>Pseudomonadota</taxon>
        <taxon>Gammaproteobacteria</taxon>
        <taxon>Lysobacterales</taxon>
        <taxon>Lysobacteraceae</taxon>
        <taxon>Lysobacter</taxon>
    </lineage>
</organism>
<evidence type="ECO:0000313" key="4">
    <source>
        <dbReference type="Proteomes" id="UP001321580"/>
    </source>
</evidence>
<name>A0ABT6XD81_9GAMM</name>